<evidence type="ECO:0000313" key="3">
    <source>
        <dbReference type="Proteomes" id="UP000006575"/>
    </source>
</evidence>
<sequence>MLLQYNLWMFCNAQDYLTICALQLPCGHQQPNGGWLMFNFEDANKKSKEAVDTALKTYTDTSKGFQAIAAEATEYSKKSFQEAVTHFETLAGVKSFEAAFELQTSYVKAYFEGFVSETTKLSEMYADLAKSAYKPYEAPIAAAVGKTPKSVASATPAAA</sequence>
<protein>
    <recommendedName>
        <fullName evidence="1">Phasin domain-containing protein</fullName>
    </recommendedName>
</protein>
<evidence type="ECO:0000259" key="1">
    <source>
        <dbReference type="Pfam" id="PF09361"/>
    </source>
</evidence>
<dbReference type="AlphaFoldDB" id="Q1MH64"/>
<dbReference type="EnsemblBacteria" id="CAK07703">
    <property type="protein sequence ID" value="CAK07703"/>
    <property type="gene ID" value="RL2211"/>
</dbReference>
<gene>
    <name evidence="2" type="ordered locus">RL2211</name>
</gene>
<accession>Q1MH64</accession>
<dbReference type="eggNOG" id="COG5490">
    <property type="taxonomic scope" value="Bacteria"/>
</dbReference>
<proteinExistence type="predicted"/>
<dbReference type="InterPro" id="IPR018968">
    <property type="entry name" value="Phasin"/>
</dbReference>
<keyword evidence="3" id="KW-1185">Reference proteome</keyword>
<dbReference type="HOGENOM" id="CLU_140350_0_0_5"/>
<feature type="domain" description="Phasin" evidence="1">
    <location>
        <begin position="41"/>
        <end position="138"/>
    </location>
</feature>
<reference evidence="2 3" key="1">
    <citation type="journal article" date="2006" name="Genome Biol.">
        <title>The genome of Rhizobium leguminosarum has recognizable core and accessory components.</title>
        <authorList>
            <person name="Young J.W."/>
            <person name="Crossman L.C."/>
            <person name="Johnston A.W.B."/>
            <person name="Thomson N.R."/>
            <person name="Ghazoui Z.F."/>
            <person name="Hull K.H."/>
            <person name="Wexler M."/>
            <person name="Curson A.R.J."/>
            <person name="Todd J.D."/>
            <person name="Poole P.S."/>
            <person name="Mauchline T.H."/>
            <person name="East A.K."/>
            <person name="Quail M.A."/>
            <person name="Churcher C."/>
            <person name="Arrowsmith C."/>
            <person name="Cherevach A."/>
            <person name="Chillingworth T."/>
            <person name="Clarke K."/>
            <person name="Cronin A."/>
            <person name="Davis P."/>
            <person name="Fraser A."/>
            <person name="Hance Z."/>
            <person name="Hauser H."/>
            <person name="Jagels K."/>
            <person name="Moule S."/>
            <person name="Mungall K."/>
            <person name="Norbertczak H."/>
            <person name="Rabbinowitsch E."/>
            <person name="Sanders M."/>
            <person name="Simmonds M."/>
            <person name="Whitehead S."/>
            <person name="Parkhill J."/>
        </authorList>
    </citation>
    <scope>NUCLEOTIDE SEQUENCE [LARGE SCALE GENOMIC DNA]</scope>
    <source>
        <strain evidence="3">DSM 114642 / LMG 32736 / 3841</strain>
    </source>
</reference>
<name>Q1MH64_RHIJ3</name>
<evidence type="ECO:0000313" key="2">
    <source>
        <dbReference type="EMBL" id="CAK07703.1"/>
    </source>
</evidence>
<dbReference type="Pfam" id="PF09361">
    <property type="entry name" value="Phasin_2"/>
    <property type="match status" value="1"/>
</dbReference>
<dbReference type="KEGG" id="rle:RL2211"/>
<organism evidence="2 3">
    <name type="scientific">Rhizobium johnstonii (strain DSM 114642 / LMG 32736 / 3841)</name>
    <name type="common">Rhizobium leguminosarum bv. viciae</name>
    <dbReference type="NCBI Taxonomy" id="216596"/>
    <lineage>
        <taxon>Bacteria</taxon>
        <taxon>Pseudomonadati</taxon>
        <taxon>Pseudomonadota</taxon>
        <taxon>Alphaproteobacteria</taxon>
        <taxon>Hyphomicrobiales</taxon>
        <taxon>Rhizobiaceae</taxon>
        <taxon>Rhizobium/Agrobacterium group</taxon>
        <taxon>Rhizobium</taxon>
        <taxon>Rhizobium johnstonii</taxon>
    </lineage>
</organism>
<dbReference type="Proteomes" id="UP000006575">
    <property type="component" value="Chromosome"/>
</dbReference>
<dbReference type="EMBL" id="AM236080">
    <property type="protein sequence ID" value="CAK07703.1"/>
    <property type="molecule type" value="Genomic_DNA"/>
</dbReference>